<dbReference type="InterPro" id="IPR022257">
    <property type="entry name" value="PHM7_ext"/>
</dbReference>
<dbReference type="Pfam" id="PF14703">
    <property type="entry name" value="PHM7_cyt"/>
    <property type="match status" value="1"/>
</dbReference>
<dbReference type="AlphaFoldDB" id="A0A0F4GW90"/>
<feature type="transmembrane region" description="Helical" evidence="8">
    <location>
        <begin position="606"/>
        <end position="636"/>
    </location>
</feature>
<dbReference type="Proteomes" id="UP000033647">
    <property type="component" value="Unassembled WGS sequence"/>
</dbReference>
<sequence length="1010" mass="114662">MSDFNLTTLTNGNAGIAQTGAVTTKAFVLNLATGFGLFVFQLSGFFLLKSSKIGRRIYQPKTYLVQDRLRVEAVPVNPLKWITRIFKIQGEELKLKCGLDGYFAIRFLRAMILIFVPLMVVIVTILLPINYNGGKDDNTFTVEGQATVYNITGLDTLSWQNVAPTNTDRYWAHLLSALGVIAWTLYRIYREKLHFIAVRQEFLTSPEHRLRASARTLLVTNIPSEYRSDEALKALFDVFVDNDDRERLRVWVNRDYGDLRKLVNQRRSACHALEKEELKMLRLVNKRFRKADRNGSDRDLSSSDTAVPEASLHGEDAGAEQHITAAYEIDCEDKQQLWRQYLKESSGANVSLVQDANGEWKTASSIKFWQRSHKKVPKIAWLRKEVARLTVQIDALQPELDNEARFKLQNSAFIQFDRQMSANMACALITHHKPGLMAPRYMDVAPHEIVWANMGLTSMRRFVRTCIALMLFIAMLIIWAIPATFLGILSQLDTLRKTTSYLAWLKPCPSWVISLISGPLTAILLALLVQLVVPALCRKLAVLVGAPTRSRREIVTQAFYFTFLLIELVLVTSISSGLIATISSIIDNPTSIVQKLANELPKASNYFFNYLIIQALGYSGSLLFQYLRLLFITLIWPWFTQTPRQEAFLQTTIPHQMWGNVFAVWTNFAAIGLIYSIISPLILIFISCLFMLFWVAYRHNYYYVQRNKVDTHGLLFENALSQLFAGVYIMEITLIGLFFLVRNSAGNVVCSAQAIIMIVAIILTAGFHYTIEQTMRPLTELLPVTLEDKAAEAEKELLSKETRDRSSYELDQEAENAGIALPDAQVDNKEEAKSTAQEHDHKSHRSRRRHLDQRTSTTRTRGKTFDSVETAANARKTLLRLERRVKALASHSELQHLSVYTGTERRMEAGNQLGEALSHYPDELIDLSPAERQAELRAAYQDPVTREPTPIVWIPQDVAGVSDDAVKSVRKYGKHLTYSNEGAFLTARGHCEVVRPAPDVRTDWLLDWVL</sequence>
<evidence type="ECO:0000256" key="8">
    <source>
        <dbReference type="SAM" id="Phobius"/>
    </source>
</evidence>
<gene>
    <name evidence="13" type="ORF">TI39_contig296g00010</name>
</gene>
<feature type="transmembrane region" description="Helical" evidence="8">
    <location>
        <begin position="510"/>
        <end position="537"/>
    </location>
</feature>
<feature type="transmembrane region" description="Helical" evidence="8">
    <location>
        <begin position="681"/>
        <end position="697"/>
    </location>
</feature>
<evidence type="ECO:0000256" key="6">
    <source>
        <dbReference type="ARBA" id="ARBA00023136"/>
    </source>
</evidence>
<feature type="transmembrane region" description="Helical" evidence="8">
    <location>
        <begin position="752"/>
        <end position="771"/>
    </location>
</feature>
<evidence type="ECO:0000256" key="3">
    <source>
        <dbReference type="ARBA" id="ARBA00022448"/>
    </source>
</evidence>
<evidence type="ECO:0000256" key="1">
    <source>
        <dbReference type="ARBA" id="ARBA00004141"/>
    </source>
</evidence>
<evidence type="ECO:0000256" key="5">
    <source>
        <dbReference type="ARBA" id="ARBA00022989"/>
    </source>
</evidence>
<feature type="transmembrane region" description="Helical" evidence="8">
    <location>
        <begin position="718"/>
        <end position="740"/>
    </location>
</feature>
<evidence type="ECO:0000313" key="13">
    <source>
        <dbReference type="EMBL" id="KJY01328.1"/>
    </source>
</evidence>
<accession>A0A0F4GW90</accession>
<feature type="region of interest" description="Disordered" evidence="7">
    <location>
        <begin position="819"/>
        <end position="865"/>
    </location>
</feature>
<dbReference type="PANTHER" id="PTHR13018:SF20">
    <property type="entry name" value="SPORULATION-SPECIFIC PROTEIN 75"/>
    <property type="match status" value="1"/>
</dbReference>
<feature type="domain" description="10TM putative phosphate transporter extracellular tail" evidence="10">
    <location>
        <begin position="929"/>
        <end position="998"/>
    </location>
</feature>
<dbReference type="GO" id="GO:0005886">
    <property type="term" value="C:plasma membrane"/>
    <property type="evidence" value="ECO:0007669"/>
    <property type="project" value="TreeGrafter"/>
</dbReference>
<dbReference type="PANTHER" id="PTHR13018">
    <property type="entry name" value="PROBABLE MEMBRANE PROTEIN DUF221-RELATED"/>
    <property type="match status" value="1"/>
</dbReference>
<dbReference type="InterPro" id="IPR032880">
    <property type="entry name" value="CSC1/OSCA1-like_N"/>
</dbReference>
<organism evidence="13 14">
    <name type="scientific">Zymoseptoria brevis</name>
    <dbReference type="NCBI Taxonomy" id="1047168"/>
    <lineage>
        <taxon>Eukaryota</taxon>
        <taxon>Fungi</taxon>
        <taxon>Dikarya</taxon>
        <taxon>Ascomycota</taxon>
        <taxon>Pezizomycotina</taxon>
        <taxon>Dothideomycetes</taxon>
        <taxon>Dothideomycetidae</taxon>
        <taxon>Mycosphaerellales</taxon>
        <taxon>Mycosphaerellaceae</taxon>
        <taxon>Zymoseptoria</taxon>
    </lineage>
</organism>
<dbReference type="InterPro" id="IPR045122">
    <property type="entry name" value="Csc1-like"/>
</dbReference>
<evidence type="ECO:0000256" key="4">
    <source>
        <dbReference type="ARBA" id="ARBA00022692"/>
    </source>
</evidence>
<dbReference type="EMBL" id="LAFY01000288">
    <property type="protein sequence ID" value="KJY01328.1"/>
    <property type="molecule type" value="Genomic_DNA"/>
</dbReference>
<name>A0A0F4GW90_9PEZI</name>
<protein>
    <submittedName>
        <fullName evidence="13">DUF221-domain-containing protein</fullName>
    </submittedName>
</protein>
<feature type="domain" description="CSC1/OSCA1-like cytosolic" evidence="12">
    <location>
        <begin position="214"/>
        <end position="453"/>
    </location>
</feature>
<proteinExistence type="inferred from homology"/>
<keyword evidence="4 8" id="KW-0812">Transmembrane</keyword>
<evidence type="ECO:0000313" key="14">
    <source>
        <dbReference type="Proteomes" id="UP000033647"/>
    </source>
</evidence>
<dbReference type="Pfam" id="PF02714">
    <property type="entry name" value="RSN1_7TM"/>
    <property type="match status" value="1"/>
</dbReference>
<comment type="similarity">
    <text evidence="2">Belongs to the CSC1 (TC 1.A.17) family.</text>
</comment>
<dbReference type="OrthoDB" id="1076608at2759"/>
<dbReference type="Pfam" id="PF12621">
    <property type="entry name" value="PHM7_ext"/>
    <property type="match status" value="1"/>
</dbReference>
<keyword evidence="14" id="KW-1185">Reference proteome</keyword>
<feature type="transmembrane region" description="Helical" evidence="8">
    <location>
        <begin position="27"/>
        <end position="48"/>
    </location>
</feature>
<keyword evidence="6 8" id="KW-0472">Membrane</keyword>
<feature type="transmembrane region" description="Helical" evidence="8">
    <location>
        <begin position="170"/>
        <end position="189"/>
    </location>
</feature>
<dbReference type="Pfam" id="PF13967">
    <property type="entry name" value="RSN1_TM"/>
    <property type="match status" value="1"/>
</dbReference>
<evidence type="ECO:0000259" key="11">
    <source>
        <dbReference type="Pfam" id="PF13967"/>
    </source>
</evidence>
<evidence type="ECO:0000256" key="2">
    <source>
        <dbReference type="ARBA" id="ARBA00007779"/>
    </source>
</evidence>
<keyword evidence="3" id="KW-0813">Transport</keyword>
<keyword evidence="5 8" id="KW-1133">Transmembrane helix</keyword>
<feature type="compositionally biased region" description="Basic residues" evidence="7">
    <location>
        <begin position="842"/>
        <end position="851"/>
    </location>
</feature>
<evidence type="ECO:0000259" key="10">
    <source>
        <dbReference type="Pfam" id="PF12621"/>
    </source>
</evidence>
<dbReference type="GO" id="GO:0005227">
    <property type="term" value="F:calcium-activated cation channel activity"/>
    <property type="evidence" value="ECO:0007669"/>
    <property type="project" value="InterPro"/>
</dbReference>
<feature type="transmembrane region" description="Helical" evidence="8">
    <location>
        <begin position="466"/>
        <end position="490"/>
    </location>
</feature>
<feature type="domain" description="CSC1/OSCA1-like N-terminal transmembrane" evidence="11">
    <location>
        <begin position="26"/>
        <end position="191"/>
    </location>
</feature>
<dbReference type="InterPro" id="IPR003864">
    <property type="entry name" value="CSC1/OSCA1-like_7TM"/>
</dbReference>
<reference evidence="13 14" key="1">
    <citation type="submission" date="2015-03" db="EMBL/GenBank/DDBJ databases">
        <title>RNA-seq based gene annotation and comparative genomics of four Zymoseptoria species reveal species-specific pathogenicity related genes and transposable element activity.</title>
        <authorList>
            <person name="Grandaubert J."/>
            <person name="Bhattacharyya A."/>
            <person name="Stukenbrock E.H."/>
        </authorList>
    </citation>
    <scope>NUCLEOTIDE SEQUENCE [LARGE SCALE GENOMIC DNA]</scope>
    <source>
        <strain evidence="13 14">Zb18110</strain>
    </source>
</reference>
<feature type="region of interest" description="Disordered" evidence="7">
    <location>
        <begin position="293"/>
        <end position="315"/>
    </location>
</feature>
<feature type="transmembrane region" description="Helical" evidence="8">
    <location>
        <begin position="110"/>
        <end position="131"/>
    </location>
</feature>
<dbReference type="InterPro" id="IPR027815">
    <property type="entry name" value="CSC1/OSCA1-like_cyt"/>
</dbReference>
<evidence type="ECO:0000256" key="7">
    <source>
        <dbReference type="SAM" id="MobiDB-lite"/>
    </source>
</evidence>
<feature type="compositionally biased region" description="Basic and acidic residues" evidence="7">
    <location>
        <begin position="826"/>
        <end position="841"/>
    </location>
</feature>
<comment type="caution">
    <text evidence="13">The sequence shown here is derived from an EMBL/GenBank/DDBJ whole genome shotgun (WGS) entry which is preliminary data.</text>
</comment>
<feature type="transmembrane region" description="Helical" evidence="8">
    <location>
        <begin position="558"/>
        <end position="586"/>
    </location>
</feature>
<feature type="domain" description="CSC1/OSCA1-like 7TM region" evidence="9">
    <location>
        <begin position="465"/>
        <end position="738"/>
    </location>
</feature>
<evidence type="ECO:0000259" key="9">
    <source>
        <dbReference type="Pfam" id="PF02714"/>
    </source>
</evidence>
<comment type="subcellular location">
    <subcellularLocation>
        <location evidence="1">Membrane</location>
        <topology evidence="1">Multi-pass membrane protein</topology>
    </subcellularLocation>
</comment>
<evidence type="ECO:0000259" key="12">
    <source>
        <dbReference type="Pfam" id="PF14703"/>
    </source>
</evidence>